<comment type="caution">
    <text evidence="1">The sequence shown here is derived from an EMBL/GenBank/DDBJ whole genome shotgun (WGS) entry which is preliminary data.</text>
</comment>
<dbReference type="InterPro" id="IPR006059">
    <property type="entry name" value="SBP"/>
</dbReference>
<dbReference type="InterPro" id="IPR050490">
    <property type="entry name" value="Bact_solute-bd_prot1"/>
</dbReference>
<keyword evidence="2" id="KW-1185">Reference proteome</keyword>
<dbReference type="SUPFAM" id="SSF53850">
    <property type="entry name" value="Periplasmic binding protein-like II"/>
    <property type="match status" value="1"/>
</dbReference>
<sequence length="444" mass="47283">MSTAMSRTALSRTGMSRTGLSRRGFLLGAASLGAIPILSSCVGSGSGEGPAASGGGATTLTLQSSIQDAGPKAALEKVVGGFTGPQTTLNSVATEQFRAQLSTYLSSATPPDVLAWYAGSVANTYAAEGLLLDVSDLWAPGGACAGFSDALRALSTSSDGKAIFVPTSYYWWSIFYKKSAFAEWGVRPPTTWDDFIALCDDLKARGIHPLTNGIGSTAWMSAGWFDYLNLRINGAEYHRALLAGQHSFEDPQVTAVLEQYARLIPYFHPNQTSWDAQQAVTPMVNNEAAMYLVGAFCVQYFPQDQQDDLDFFSVPTIDPAVPTAEEAPTDGFFAAANSQNPEGAKELLSYLASAPAQQQYITDSGSSNLPTSPDVDTSGFSPLVQKGIQLLNSTAEITQFFNRDSSDALQTTADAALTQFIADPSDIRGVQRQWQQAAQQVFSS</sequence>
<evidence type="ECO:0000313" key="2">
    <source>
        <dbReference type="Proteomes" id="UP001597145"/>
    </source>
</evidence>
<dbReference type="PANTHER" id="PTHR43649">
    <property type="entry name" value="ARABINOSE-BINDING PROTEIN-RELATED"/>
    <property type="match status" value="1"/>
</dbReference>
<dbReference type="Proteomes" id="UP001597145">
    <property type="component" value="Unassembled WGS sequence"/>
</dbReference>
<evidence type="ECO:0000313" key="1">
    <source>
        <dbReference type="EMBL" id="MFD1532994.1"/>
    </source>
</evidence>
<dbReference type="PROSITE" id="PS51318">
    <property type="entry name" value="TAT"/>
    <property type="match status" value="1"/>
</dbReference>
<dbReference type="Pfam" id="PF01547">
    <property type="entry name" value="SBP_bac_1"/>
    <property type="match status" value="1"/>
</dbReference>
<reference evidence="2" key="1">
    <citation type="journal article" date="2019" name="Int. J. Syst. Evol. Microbiol.">
        <title>The Global Catalogue of Microorganisms (GCM) 10K type strain sequencing project: providing services to taxonomists for standard genome sequencing and annotation.</title>
        <authorList>
            <consortium name="The Broad Institute Genomics Platform"/>
            <consortium name="The Broad Institute Genome Sequencing Center for Infectious Disease"/>
            <person name="Wu L."/>
            <person name="Ma J."/>
        </authorList>
    </citation>
    <scope>NUCLEOTIDE SEQUENCE [LARGE SCALE GENOMIC DNA]</scope>
    <source>
        <strain evidence="2">JCM 12165</strain>
    </source>
</reference>
<protein>
    <submittedName>
        <fullName evidence="1">ABC transporter substrate-binding protein</fullName>
    </submittedName>
</protein>
<name>A0ABW4FSK6_9PSEU</name>
<organism evidence="1 2">
    <name type="scientific">Pseudonocardia aurantiaca</name>
    <dbReference type="NCBI Taxonomy" id="75290"/>
    <lineage>
        <taxon>Bacteria</taxon>
        <taxon>Bacillati</taxon>
        <taxon>Actinomycetota</taxon>
        <taxon>Actinomycetes</taxon>
        <taxon>Pseudonocardiales</taxon>
        <taxon>Pseudonocardiaceae</taxon>
        <taxon>Pseudonocardia</taxon>
    </lineage>
</organism>
<gene>
    <name evidence="1" type="ORF">ACFSCY_26570</name>
</gene>
<dbReference type="RefSeq" id="WP_343983089.1">
    <property type="nucleotide sequence ID" value="NZ_BAAAJG010000016.1"/>
</dbReference>
<dbReference type="EMBL" id="JBHUCP010000023">
    <property type="protein sequence ID" value="MFD1532994.1"/>
    <property type="molecule type" value="Genomic_DNA"/>
</dbReference>
<proteinExistence type="predicted"/>
<dbReference type="InterPro" id="IPR006311">
    <property type="entry name" value="TAT_signal"/>
</dbReference>
<accession>A0ABW4FSK6</accession>
<dbReference type="Gene3D" id="3.40.190.10">
    <property type="entry name" value="Periplasmic binding protein-like II"/>
    <property type="match status" value="2"/>
</dbReference>